<name>A0A2S9XAR5_9BACT</name>
<gene>
    <name evidence="2" type="ORF">ENSA5_69440</name>
</gene>
<reference evidence="2 3" key="1">
    <citation type="submission" date="2018-03" db="EMBL/GenBank/DDBJ databases">
        <title>Draft Genome Sequences of the Obligatory Marine Myxobacteria Enhygromyxa salina SWB005.</title>
        <authorList>
            <person name="Poehlein A."/>
            <person name="Moghaddam J.A."/>
            <person name="Harms H."/>
            <person name="Alanjari M."/>
            <person name="Koenig G.M."/>
            <person name="Daniel R."/>
            <person name="Schaeberle T.F."/>
        </authorList>
    </citation>
    <scope>NUCLEOTIDE SEQUENCE [LARGE SCALE GENOMIC DNA]</scope>
    <source>
        <strain evidence="2 3">SWB005</strain>
    </source>
</reference>
<sequence length="375" mass="39549">MDDDHASLELGAPQHRAARVGADGLVVPAIEAPLELVVGGLDLSLELVGAGRIVAVDEQPQRDRQHDQRRDRAEVGREAGDPRLAQRRPDLGAARRRLELELAVGAWLELLAVPGLGLVGLGLLGLVGLARARDGLVELGLGGRGGAVEPAVGQARLEHGVEARAALPHPLDRGLGIRLVRQQAGLGSGPDDPVVDQLVGPESGTAEGVVVAARAGEAPVVAGLIEDLCRERRAHRLAVGHERELDRRARGLVAGIERHAREQVIELGALAPVEACDRPVGQQGVEALGRSADLGGRARLGLEALADRDDRPARERADGVDRHGGRGRDLVGRHALADRQGQDPPLARVEGREHARGDRRLGAALERGVLLAARQ</sequence>
<feature type="region of interest" description="Disordered" evidence="1">
    <location>
        <begin position="58"/>
        <end position="88"/>
    </location>
</feature>
<protein>
    <submittedName>
        <fullName evidence="2">Uncharacterized protein</fullName>
    </submittedName>
</protein>
<feature type="compositionally biased region" description="Basic and acidic residues" evidence="1">
    <location>
        <begin position="349"/>
        <end position="358"/>
    </location>
</feature>
<evidence type="ECO:0000313" key="2">
    <source>
        <dbReference type="EMBL" id="PRP89943.1"/>
    </source>
</evidence>
<accession>A0A2S9XAR5</accession>
<keyword evidence="3" id="KW-1185">Reference proteome</keyword>
<dbReference type="EMBL" id="PVNK01000309">
    <property type="protein sequence ID" value="PRP89943.1"/>
    <property type="molecule type" value="Genomic_DNA"/>
</dbReference>
<dbReference type="AlphaFoldDB" id="A0A2S9XAR5"/>
<evidence type="ECO:0000313" key="3">
    <source>
        <dbReference type="Proteomes" id="UP000237968"/>
    </source>
</evidence>
<feature type="compositionally biased region" description="Basic and acidic residues" evidence="1">
    <location>
        <begin position="305"/>
        <end position="341"/>
    </location>
</feature>
<evidence type="ECO:0000256" key="1">
    <source>
        <dbReference type="SAM" id="MobiDB-lite"/>
    </source>
</evidence>
<feature type="compositionally biased region" description="Basic and acidic residues" evidence="1">
    <location>
        <begin position="59"/>
        <end position="81"/>
    </location>
</feature>
<proteinExistence type="predicted"/>
<comment type="caution">
    <text evidence="2">The sequence shown here is derived from an EMBL/GenBank/DDBJ whole genome shotgun (WGS) entry which is preliminary data.</text>
</comment>
<dbReference type="Proteomes" id="UP000237968">
    <property type="component" value="Unassembled WGS sequence"/>
</dbReference>
<organism evidence="2 3">
    <name type="scientific">Enhygromyxa salina</name>
    <dbReference type="NCBI Taxonomy" id="215803"/>
    <lineage>
        <taxon>Bacteria</taxon>
        <taxon>Pseudomonadati</taxon>
        <taxon>Myxococcota</taxon>
        <taxon>Polyangia</taxon>
        <taxon>Nannocystales</taxon>
        <taxon>Nannocystaceae</taxon>
        <taxon>Enhygromyxa</taxon>
    </lineage>
</organism>
<feature type="region of interest" description="Disordered" evidence="1">
    <location>
        <begin position="305"/>
        <end position="358"/>
    </location>
</feature>